<dbReference type="PATRIC" id="fig|1262449.3.peg.319"/>
<accession>A0A0H3J1C9</accession>
<reference evidence="3" key="2">
    <citation type="submission" date="2015-10" db="EMBL/GenBank/DDBJ databases">
        <title>Improved Draft Genome Sequence of Clostridium pasteurianum Strain ATCC 6013 (DSM 525) Using a Hybrid Next-Generation Sequencing Approach.</title>
        <authorList>
            <person name="Pyne M.E."/>
            <person name="Utturkar S.M."/>
            <person name="Brown S.D."/>
            <person name="Moo-Young M."/>
            <person name="Chung D.A."/>
            <person name="Chou P.C."/>
        </authorList>
    </citation>
    <scope>NUCLEOTIDE SEQUENCE</scope>
    <source>
        <strain evidence="3">ATCC 6013</strain>
    </source>
</reference>
<sequence>MINIGILIFEEVEELDFIGPFEVLSYINKIKPESTNVWFVSDHEQIIQGFNGLRFFADYTINNCPHLDVLVIPGGQGRKSAMKNENILNFIKNRYIQLKYLCSVCTGAFIIASAGLLKDKSATTYHTAFDELSQMGVIVKKSKVVKDGKIITSAGVSSGIDLGLYVLKEIFDETIAKQVSEKIEYN</sequence>
<proteinExistence type="predicted"/>
<evidence type="ECO:0000313" key="5">
    <source>
        <dbReference type="Proteomes" id="UP000030905"/>
    </source>
</evidence>
<dbReference type="InterPro" id="IPR002818">
    <property type="entry name" value="DJ-1/PfpI"/>
</dbReference>
<protein>
    <submittedName>
        <fullName evidence="3">DJ-1 domain, InhA-type</fullName>
    </submittedName>
    <submittedName>
        <fullName evidence="2">Isonitrile hydratase</fullName>
        <ecNumber evidence="2">4.2.1.103</ecNumber>
    </submittedName>
</protein>
<dbReference type="CDD" id="cd03139">
    <property type="entry name" value="GATase1_PfpI_2"/>
    <property type="match status" value="1"/>
</dbReference>
<dbReference type="SUPFAM" id="SSF52317">
    <property type="entry name" value="Class I glutamine amidotransferase-like"/>
    <property type="match status" value="1"/>
</dbReference>
<dbReference type="EC" id="4.2.1.103" evidence="2"/>
<dbReference type="Pfam" id="PF01965">
    <property type="entry name" value="DJ-1_PfpI"/>
    <property type="match status" value="1"/>
</dbReference>
<name>A0A0H3J1C9_CLOPA</name>
<dbReference type="InterPro" id="IPR052158">
    <property type="entry name" value="INH-QAR"/>
</dbReference>
<dbReference type="Proteomes" id="UP000030905">
    <property type="component" value="Chromosome"/>
</dbReference>
<dbReference type="KEGG" id="cpat:CLPA_c04270"/>
<keyword evidence="5" id="KW-1185">Reference proteome</keyword>
<dbReference type="eggNOG" id="COG4977">
    <property type="taxonomic scope" value="Bacteria"/>
</dbReference>
<dbReference type="EMBL" id="JPGY02000001">
    <property type="protein sequence ID" value="KRU13473.1"/>
    <property type="molecule type" value="Genomic_DNA"/>
</dbReference>
<dbReference type="KEGG" id="cpae:CPAST_c04270"/>
<reference evidence="2 5" key="1">
    <citation type="journal article" date="2015" name="Genome Announc.">
        <title>Complete Genome Sequence of the Nitrogen-Fixing and Solvent-Producing Clostridium pasteurianum DSM 525.</title>
        <authorList>
            <person name="Poehlein A."/>
            <person name="Grosse-Honebrink A."/>
            <person name="Zhang Y."/>
            <person name="Minton N.P."/>
            <person name="Daniel R."/>
        </authorList>
    </citation>
    <scope>NUCLEOTIDE SEQUENCE [LARGE SCALE GENOMIC DNA]</scope>
    <source>
        <strain evidence="2">DSM 525</strain>
        <strain evidence="5">DSM 525 / ATCC 6013</strain>
    </source>
</reference>
<evidence type="ECO:0000313" key="4">
    <source>
        <dbReference type="Proteomes" id="UP000028042"/>
    </source>
</evidence>
<keyword evidence="2" id="KW-0456">Lyase</keyword>
<evidence type="ECO:0000313" key="2">
    <source>
        <dbReference type="EMBL" id="AJA50515.1"/>
    </source>
</evidence>
<dbReference type="Proteomes" id="UP000028042">
    <property type="component" value="Unassembled WGS sequence"/>
</dbReference>
<dbReference type="InterPro" id="IPR029062">
    <property type="entry name" value="Class_I_gatase-like"/>
</dbReference>
<evidence type="ECO:0000313" key="3">
    <source>
        <dbReference type="EMBL" id="KRU13473.1"/>
    </source>
</evidence>
<feature type="domain" description="DJ-1/PfpI" evidence="1">
    <location>
        <begin position="5"/>
        <end position="168"/>
    </location>
</feature>
<evidence type="ECO:0000259" key="1">
    <source>
        <dbReference type="Pfam" id="PF01965"/>
    </source>
</evidence>
<dbReference type="GO" id="GO:0050549">
    <property type="term" value="F:cyclohexyl-isocyanide hydratase activity"/>
    <property type="evidence" value="ECO:0007669"/>
    <property type="project" value="UniProtKB-EC"/>
</dbReference>
<dbReference type="Gene3D" id="3.40.50.880">
    <property type="match status" value="1"/>
</dbReference>
<reference evidence="3 4" key="3">
    <citation type="journal article" name="Genome Announc.">
        <title>Improved Draft Genome Sequence of Clostridium pasteurianum Strain ATCC 6013 (DSM 525) Using a Hybrid Next-Generation Sequencing Approach.</title>
        <authorList>
            <person name="Pyne M.E."/>
            <person name="Utturkar S."/>
            <person name="Brown S.D."/>
            <person name="Moo-Young M."/>
            <person name="Chung D.A."/>
            <person name="Chou C.P."/>
        </authorList>
    </citation>
    <scope>NUCLEOTIDE SEQUENCE [LARGE SCALE GENOMIC DNA]</scope>
    <source>
        <strain evidence="3 4">ATCC 6013</strain>
    </source>
</reference>
<gene>
    <name evidence="2" type="primary">inhA1</name>
    <name evidence="2" type="ORF">CLPA_c04270</name>
    <name evidence="3" type="ORF">CP6013_02721</name>
</gene>
<organism evidence="2 5">
    <name type="scientific">Clostridium pasteurianum DSM 525 = ATCC 6013</name>
    <dbReference type="NCBI Taxonomy" id="1262449"/>
    <lineage>
        <taxon>Bacteria</taxon>
        <taxon>Bacillati</taxon>
        <taxon>Bacillota</taxon>
        <taxon>Clostridia</taxon>
        <taxon>Eubacteriales</taxon>
        <taxon>Clostridiaceae</taxon>
        <taxon>Clostridium</taxon>
    </lineage>
</organism>
<dbReference type="PANTHER" id="PTHR43130">
    <property type="entry name" value="ARAC-FAMILY TRANSCRIPTIONAL REGULATOR"/>
    <property type="match status" value="1"/>
</dbReference>
<dbReference type="RefSeq" id="WP_003441148.1">
    <property type="nucleotide sequence ID" value="NZ_ANZB01000001.1"/>
</dbReference>
<dbReference type="EMBL" id="CP009268">
    <property type="protein sequence ID" value="AJA50515.1"/>
    <property type="molecule type" value="Genomic_DNA"/>
</dbReference>
<dbReference type="PANTHER" id="PTHR43130:SF3">
    <property type="entry name" value="HTH-TYPE TRANSCRIPTIONAL REGULATOR RV1931C"/>
    <property type="match status" value="1"/>
</dbReference>
<dbReference type="AlphaFoldDB" id="A0A0H3J1C9"/>
<dbReference type="GeneID" id="93072668"/>